<feature type="domain" description="Centrosomal protein of 76 kDa C-terminal" evidence="1">
    <location>
        <begin position="14"/>
        <end position="69"/>
    </location>
</feature>
<dbReference type="Pfam" id="PF24652">
    <property type="entry name" value="CEP76_C"/>
    <property type="match status" value="1"/>
</dbReference>
<accession>A0AAE1ZHI7</accession>
<dbReference type="InterPro" id="IPR056288">
    <property type="entry name" value="CEP76_C"/>
</dbReference>
<name>A0AAE1ZHI7_SCHME</name>
<proteinExistence type="predicted"/>
<comment type="caution">
    <text evidence="2">The sequence shown here is derived from an EMBL/GenBank/DDBJ whole genome shotgun (WGS) entry which is preliminary data.</text>
</comment>
<evidence type="ECO:0000259" key="1">
    <source>
        <dbReference type="Pfam" id="PF24652"/>
    </source>
</evidence>
<evidence type="ECO:0000313" key="2">
    <source>
        <dbReference type="EMBL" id="KAK4473489.1"/>
    </source>
</evidence>
<reference evidence="2" key="2">
    <citation type="journal article" date="2023" name="Infect Dis Poverty">
        <title>Chromosome-scale genome of the human blood fluke Schistosoma mekongi and its implications for public health.</title>
        <authorList>
            <person name="Zhou M."/>
            <person name="Xu L."/>
            <person name="Xu D."/>
            <person name="Chen W."/>
            <person name="Khan J."/>
            <person name="Hu Y."/>
            <person name="Huang H."/>
            <person name="Wei H."/>
            <person name="Zhang Y."/>
            <person name="Chusongsang P."/>
            <person name="Tanasarnprasert K."/>
            <person name="Hu X."/>
            <person name="Limpanont Y."/>
            <person name="Lv Z."/>
        </authorList>
    </citation>
    <scope>NUCLEOTIDE SEQUENCE</scope>
    <source>
        <strain evidence="2">LV_2022a</strain>
    </source>
</reference>
<protein>
    <recommendedName>
        <fullName evidence="1">Centrosomal protein of 76 kDa C-terminal domain-containing protein</fullName>
    </recommendedName>
</protein>
<keyword evidence="3" id="KW-1185">Reference proteome</keyword>
<sequence length="72" mass="8505">MFFYEFTIYLRLLFHCDPQRILRSCLRSQLCRDILGCRGDHVQLALCLRIIAYAENAIVTWVIFACSYKSII</sequence>
<gene>
    <name evidence="2" type="ORF">MN116_002853</name>
</gene>
<dbReference type="Proteomes" id="UP001292079">
    <property type="component" value="Unassembled WGS sequence"/>
</dbReference>
<reference evidence="2" key="1">
    <citation type="submission" date="2022-04" db="EMBL/GenBank/DDBJ databases">
        <authorList>
            <person name="Xu L."/>
            <person name="Lv Z."/>
        </authorList>
    </citation>
    <scope>NUCLEOTIDE SEQUENCE</scope>
    <source>
        <strain evidence="2">LV_2022a</strain>
    </source>
</reference>
<dbReference type="AlphaFoldDB" id="A0AAE1ZHI7"/>
<dbReference type="EMBL" id="JALJAT010000002">
    <property type="protein sequence ID" value="KAK4473489.1"/>
    <property type="molecule type" value="Genomic_DNA"/>
</dbReference>
<organism evidence="2 3">
    <name type="scientific">Schistosoma mekongi</name>
    <name type="common">Parasitic worm</name>
    <dbReference type="NCBI Taxonomy" id="38744"/>
    <lineage>
        <taxon>Eukaryota</taxon>
        <taxon>Metazoa</taxon>
        <taxon>Spiralia</taxon>
        <taxon>Lophotrochozoa</taxon>
        <taxon>Platyhelminthes</taxon>
        <taxon>Trematoda</taxon>
        <taxon>Digenea</taxon>
        <taxon>Strigeidida</taxon>
        <taxon>Schistosomatoidea</taxon>
        <taxon>Schistosomatidae</taxon>
        <taxon>Schistosoma</taxon>
    </lineage>
</organism>
<evidence type="ECO:0000313" key="3">
    <source>
        <dbReference type="Proteomes" id="UP001292079"/>
    </source>
</evidence>